<gene>
    <name evidence="2" type="ORF">U9M48_004515</name>
</gene>
<dbReference type="InterPro" id="IPR036397">
    <property type="entry name" value="RNaseH_sf"/>
</dbReference>
<name>A0AAQ3SLC4_PASNO</name>
<dbReference type="InterPro" id="IPR016197">
    <property type="entry name" value="Chromo-like_dom_sf"/>
</dbReference>
<dbReference type="PANTHER" id="PTHR46148:SF52">
    <property type="entry name" value="OS04G0603800 PROTEIN"/>
    <property type="match status" value="1"/>
</dbReference>
<sequence length="264" mass="30194">MHSCPRQWVKWISLAEYWYNTTFQSALGLTPFQALYGHPPRQLGSTDPAEVVPDLTDWLKDRALLTSLIQQQLVRAQHKMKFQADTKRSEREFQVEDSVYLKLQPYIQSSVASRAHQKLTFRYYGPFTILQRIGAVAYKLDLPDHIKIHLVVHVSQLKKHIPAQTPVHSDLSSLATDPEHVLLPVHVLQRALVAHGGRTAKRVLIQWGSDSVSFNTWEDEYNLRRQYLQAPAWGQAGFQERGMSQLGKEGYDRTGVSEMHGTTP</sequence>
<evidence type="ECO:0000313" key="3">
    <source>
        <dbReference type="Proteomes" id="UP001341281"/>
    </source>
</evidence>
<evidence type="ECO:0000313" key="2">
    <source>
        <dbReference type="EMBL" id="WVZ53598.1"/>
    </source>
</evidence>
<dbReference type="PANTHER" id="PTHR46148">
    <property type="entry name" value="CHROMO DOMAIN-CONTAINING PROTEIN"/>
    <property type="match status" value="1"/>
</dbReference>
<dbReference type="AlphaFoldDB" id="A0AAQ3SLC4"/>
<dbReference type="Proteomes" id="UP001341281">
    <property type="component" value="Chromosome 01"/>
</dbReference>
<dbReference type="Pfam" id="PF24626">
    <property type="entry name" value="SH3_Tf2-1"/>
    <property type="match status" value="1"/>
</dbReference>
<evidence type="ECO:0000259" key="1">
    <source>
        <dbReference type="Pfam" id="PF24626"/>
    </source>
</evidence>
<dbReference type="GO" id="GO:0003676">
    <property type="term" value="F:nucleic acid binding"/>
    <property type="evidence" value="ECO:0007669"/>
    <property type="project" value="InterPro"/>
</dbReference>
<dbReference type="EMBL" id="CP144745">
    <property type="protein sequence ID" value="WVZ53598.1"/>
    <property type="molecule type" value="Genomic_DNA"/>
</dbReference>
<dbReference type="InterPro" id="IPR012337">
    <property type="entry name" value="RNaseH-like_sf"/>
</dbReference>
<dbReference type="Gene3D" id="3.30.420.10">
    <property type="entry name" value="Ribonuclease H-like superfamily/Ribonuclease H"/>
    <property type="match status" value="1"/>
</dbReference>
<proteinExistence type="predicted"/>
<reference evidence="2 3" key="1">
    <citation type="submission" date="2024-02" db="EMBL/GenBank/DDBJ databases">
        <title>High-quality chromosome-scale genome assembly of Pensacola bahiagrass (Paspalum notatum Flugge var. saurae).</title>
        <authorList>
            <person name="Vega J.M."/>
            <person name="Podio M."/>
            <person name="Orjuela J."/>
            <person name="Siena L.A."/>
            <person name="Pessino S.C."/>
            <person name="Combes M.C."/>
            <person name="Mariac C."/>
            <person name="Albertini E."/>
            <person name="Pupilli F."/>
            <person name="Ortiz J.P.A."/>
            <person name="Leblanc O."/>
        </authorList>
    </citation>
    <scope>NUCLEOTIDE SEQUENCE [LARGE SCALE GENOMIC DNA]</scope>
    <source>
        <strain evidence="2">R1</strain>
        <tissue evidence="2">Leaf</tissue>
    </source>
</reference>
<feature type="domain" description="Tf2-1-like SH3-like" evidence="1">
    <location>
        <begin position="97"/>
        <end position="160"/>
    </location>
</feature>
<dbReference type="SUPFAM" id="SSF53098">
    <property type="entry name" value="Ribonuclease H-like"/>
    <property type="match status" value="1"/>
</dbReference>
<dbReference type="SUPFAM" id="SSF54160">
    <property type="entry name" value="Chromo domain-like"/>
    <property type="match status" value="1"/>
</dbReference>
<protein>
    <recommendedName>
        <fullName evidence="1">Tf2-1-like SH3-like domain-containing protein</fullName>
    </recommendedName>
</protein>
<organism evidence="2 3">
    <name type="scientific">Paspalum notatum var. saurae</name>
    <dbReference type="NCBI Taxonomy" id="547442"/>
    <lineage>
        <taxon>Eukaryota</taxon>
        <taxon>Viridiplantae</taxon>
        <taxon>Streptophyta</taxon>
        <taxon>Embryophyta</taxon>
        <taxon>Tracheophyta</taxon>
        <taxon>Spermatophyta</taxon>
        <taxon>Magnoliopsida</taxon>
        <taxon>Liliopsida</taxon>
        <taxon>Poales</taxon>
        <taxon>Poaceae</taxon>
        <taxon>PACMAD clade</taxon>
        <taxon>Panicoideae</taxon>
        <taxon>Andropogonodae</taxon>
        <taxon>Paspaleae</taxon>
        <taxon>Paspalinae</taxon>
        <taxon>Paspalum</taxon>
    </lineage>
</organism>
<dbReference type="InterPro" id="IPR056924">
    <property type="entry name" value="SH3_Tf2-1"/>
</dbReference>
<keyword evidence="3" id="KW-1185">Reference proteome</keyword>
<accession>A0AAQ3SLC4</accession>